<dbReference type="CDD" id="cd11056">
    <property type="entry name" value="CYP6-like"/>
    <property type="match status" value="1"/>
</dbReference>
<evidence type="ECO:0000256" key="6">
    <source>
        <dbReference type="ARBA" id="ARBA00022723"/>
    </source>
</evidence>
<dbReference type="GO" id="GO:0020037">
    <property type="term" value="F:heme binding"/>
    <property type="evidence" value="ECO:0007669"/>
    <property type="project" value="InterPro"/>
</dbReference>
<keyword evidence="12 15" id="KW-0472">Membrane</keyword>
<evidence type="ECO:0008006" key="18">
    <source>
        <dbReference type="Google" id="ProtNLM"/>
    </source>
</evidence>
<name>A0A9J6BYT4_POLVA</name>
<evidence type="ECO:0000256" key="12">
    <source>
        <dbReference type="ARBA" id="ARBA00023136"/>
    </source>
</evidence>
<sequence length="505" mass="58416">MIVNILLYVVLPIATAIYIYFNRKFNHFKERGIPHFKPSFPLGNMQGIGTKYHSIDIIKNVYDEFKGKDVIAGLYNLNQAFYVVTDAELVKNILVRDFNNFVNRGMYVNEEGEPLTGHLFAVRDEKWKFLRNKLSPAFTSGKMKAMYYTISDKGKDYVSLFDAALEKSKTLDIKNFTSRYTIDVVSSVAFGMESNTLKGQNDELLVIFKELFGEEASRNFFKFFFMSAFPEISKKLHLKLFSQKISQYFINVIGKNIENREITNDNRPDFLNMLIQLKNKGSIDGEFSKENKKITLNEAMAQTFVFFFAGADSSSTAIAFALAELAHNTEAQNKLRAEILEKTKGKENEDINYETLQEMTYLNQVVNETLRMYTINSLLLRQANEDYKIPNSNHVIPKKANIIIPMVGFHYDDRYWKNPEKFDPERFTPEEIAKRPNHVYLPFGDGMRNCIGMRYGLLIVKFAIATTLRNYKLKLNPKMKYPIKLDPKNPLLEPEGGFHLDLERI</sequence>
<keyword evidence="11 14" id="KW-0503">Monooxygenase</keyword>
<keyword evidence="6 13" id="KW-0479">Metal-binding</keyword>
<dbReference type="InterPro" id="IPR002401">
    <property type="entry name" value="Cyt_P450_E_grp-I"/>
</dbReference>
<keyword evidence="15" id="KW-1133">Transmembrane helix</keyword>
<feature type="transmembrane region" description="Helical" evidence="15">
    <location>
        <begin position="6"/>
        <end position="21"/>
    </location>
</feature>
<evidence type="ECO:0000256" key="5">
    <source>
        <dbReference type="ARBA" id="ARBA00022617"/>
    </source>
</evidence>
<dbReference type="InterPro" id="IPR001128">
    <property type="entry name" value="Cyt_P450"/>
</dbReference>
<proteinExistence type="inferred from homology"/>
<dbReference type="Proteomes" id="UP001107558">
    <property type="component" value="Chromosome 2"/>
</dbReference>
<reference evidence="16" key="1">
    <citation type="submission" date="2021-03" db="EMBL/GenBank/DDBJ databases">
        <title>Chromosome level genome of the anhydrobiotic midge Polypedilum vanderplanki.</title>
        <authorList>
            <person name="Yoshida Y."/>
            <person name="Kikawada T."/>
            <person name="Gusev O."/>
        </authorList>
    </citation>
    <scope>NUCLEOTIDE SEQUENCE</scope>
    <source>
        <strain evidence="16">NIAS01</strain>
        <tissue evidence="16">Whole body or cell culture</tissue>
    </source>
</reference>
<accession>A0A9J6BYT4</accession>
<dbReference type="InterPro" id="IPR017972">
    <property type="entry name" value="Cyt_P450_CS"/>
</dbReference>
<dbReference type="PANTHER" id="PTHR24292">
    <property type="entry name" value="CYTOCHROME P450"/>
    <property type="match status" value="1"/>
</dbReference>
<evidence type="ECO:0000256" key="9">
    <source>
        <dbReference type="ARBA" id="ARBA00023002"/>
    </source>
</evidence>
<dbReference type="PANTHER" id="PTHR24292:SF100">
    <property type="entry name" value="CYTOCHROME P450 6A16, ISOFORM B-RELATED"/>
    <property type="match status" value="1"/>
</dbReference>
<comment type="subcellular location">
    <subcellularLocation>
        <location evidence="3">Endoplasmic reticulum membrane</location>
        <topology evidence="3">Peripheral membrane protein</topology>
    </subcellularLocation>
    <subcellularLocation>
        <location evidence="2">Microsome membrane</location>
        <topology evidence="2">Peripheral membrane protein</topology>
    </subcellularLocation>
</comment>
<evidence type="ECO:0000256" key="14">
    <source>
        <dbReference type="RuleBase" id="RU000461"/>
    </source>
</evidence>
<gene>
    <name evidence="16" type="ORF">PVAND_004851</name>
</gene>
<comment type="similarity">
    <text evidence="4 14">Belongs to the cytochrome P450 family.</text>
</comment>
<evidence type="ECO:0000256" key="3">
    <source>
        <dbReference type="ARBA" id="ARBA00004406"/>
    </source>
</evidence>
<dbReference type="EMBL" id="JADBJN010000002">
    <property type="protein sequence ID" value="KAG5674906.1"/>
    <property type="molecule type" value="Genomic_DNA"/>
</dbReference>
<dbReference type="GO" id="GO:0004497">
    <property type="term" value="F:monooxygenase activity"/>
    <property type="evidence" value="ECO:0007669"/>
    <property type="project" value="UniProtKB-KW"/>
</dbReference>
<evidence type="ECO:0000256" key="2">
    <source>
        <dbReference type="ARBA" id="ARBA00004174"/>
    </source>
</evidence>
<dbReference type="InterPro" id="IPR050476">
    <property type="entry name" value="Insect_CytP450_Detox"/>
</dbReference>
<evidence type="ECO:0000256" key="13">
    <source>
        <dbReference type="PIRSR" id="PIRSR602401-1"/>
    </source>
</evidence>
<dbReference type="AlphaFoldDB" id="A0A9J6BYT4"/>
<protein>
    <recommendedName>
        <fullName evidence="18">Cytochrome P450</fullName>
    </recommendedName>
</protein>
<keyword evidence="9 14" id="KW-0560">Oxidoreductase</keyword>
<keyword evidence="10 13" id="KW-0408">Iron</keyword>
<dbReference type="GO" id="GO:0005506">
    <property type="term" value="F:iron ion binding"/>
    <property type="evidence" value="ECO:0007669"/>
    <property type="project" value="InterPro"/>
</dbReference>
<comment type="caution">
    <text evidence="16">The sequence shown here is derived from an EMBL/GenBank/DDBJ whole genome shotgun (WGS) entry which is preliminary data.</text>
</comment>
<evidence type="ECO:0000313" key="17">
    <source>
        <dbReference type="Proteomes" id="UP001107558"/>
    </source>
</evidence>
<evidence type="ECO:0000256" key="10">
    <source>
        <dbReference type="ARBA" id="ARBA00023004"/>
    </source>
</evidence>
<dbReference type="Gene3D" id="1.10.630.10">
    <property type="entry name" value="Cytochrome P450"/>
    <property type="match status" value="1"/>
</dbReference>
<dbReference type="GO" id="GO:0005789">
    <property type="term" value="C:endoplasmic reticulum membrane"/>
    <property type="evidence" value="ECO:0007669"/>
    <property type="project" value="UniProtKB-SubCell"/>
</dbReference>
<evidence type="ECO:0000256" key="4">
    <source>
        <dbReference type="ARBA" id="ARBA00010617"/>
    </source>
</evidence>
<keyword evidence="7" id="KW-0256">Endoplasmic reticulum</keyword>
<evidence type="ECO:0000256" key="15">
    <source>
        <dbReference type="SAM" id="Phobius"/>
    </source>
</evidence>
<evidence type="ECO:0000256" key="11">
    <source>
        <dbReference type="ARBA" id="ARBA00023033"/>
    </source>
</evidence>
<organism evidence="16 17">
    <name type="scientific">Polypedilum vanderplanki</name>
    <name type="common">Sleeping chironomid midge</name>
    <dbReference type="NCBI Taxonomy" id="319348"/>
    <lineage>
        <taxon>Eukaryota</taxon>
        <taxon>Metazoa</taxon>
        <taxon>Ecdysozoa</taxon>
        <taxon>Arthropoda</taxon>
        <taxon>Hexapoda</taxon>
        <taxon>Insecta</taxon>
        <taxon>Pterygota</taxon>
        <taxon>Neoptera</taxon>
        <taxon>Endopterygota</taxon>
        <taxon>Diptera</taxon>
        <taxon>Nematocera</taxon>
        <taxon>Chironomoidea</taxon>
        <taxon>Chironomidae</taxon>
        <taxon>Chironominae</taxon>
        <taxon>Polypedilum</taxon>
        <taxon>Polypedilum</taxon>
    </lineage>
</organism>
<comment type="cofactor">
    <cofactor evidence="1 13">
        <name>heme</name>
        <dbReference type="ChEBI" id="CHEBI:30413"/>
    </cofactor>
</comment>
<evidence type="ECO:0000313" key="16">
    <source>
        <dbReference type="EMBL" id="KAG5674906.1"/>
    </source>
</evidence>
<dbReference type="PROSITE" id="PS00086">
    <property type="entry name" value="CYTOCHROME_P450"/>
    <property type="match status" value="1"/>
</dbReference>
<feature type="binding site" description="axial binding residue" evidence="13">
    <location>
        <position position="450"/>
    </location>
    <ligand>
        <name>heme</name>
        <dbReference type="ChEBI" id="CHEBI:30413"/>
    </ligand>
    <ligandPart>
        <name>Fe</name>
        <dbReference type="ChEBI" id="CHEBI:18248"/>
    </ligandPart>
</feature>
<dbReference type="SUPFAM" id="SSF48264">
    <property type="entry name" value="Cytochrome P450"/>
    <property type="match status" value="1"/>
</dbReference>
<keyword evidence="17" id="KW-1185">Reference proteome</keyword>
<keyword evidence="15" id="KW-0812">Transmembrane</keyword>
<dbReference type="Pfam" id="PF00067">
    <property type="entry name" value="p450"/>
    <property type="match status" value="1"/>
</dbReference>
<keyword evidence="8" id="KW-0492">Microsome</keyword>
<dbReference type="GO" id="GO:0016705">
    <property type="term" value="F:oxidoreductase activity, acting on paired donors, with incorporation or reduction of molecular oxygen"/>
    <property type="evidence" value="ECO:0007669"/>
    <property type="project" value="InterPro"/>
</dbReference>
<dbReference type="OrthoDB" id="2789670at2759"/>
<dbReference type="InterPro" id="IPR036396">
    <property type="entry name" value="Cyt_P450_sf"/>
</dbReference>
<dbReference type="PRINTS" id="PR00385">
    <property type="entry name" value="P450"/>
</dbReference>
<dbReference type="PRINTS" id="PR00463">
    <property type="entry name" value="EP450I"/>
</dbReference>
<evidence type="ECO:0000256" key="1">
    <source>
        <dbReference type="ARBA" id="ARBA00001971"/>
    </source>
</evidence>
<evidence type="ECO:0000256" key="7">
    <source>
        <dbReference type="ARBA" id="ARBA00022824"/>
    </source>
</evidence>
<keyword evidence="5 13" id="KW-0349">Heme</keyword>
<dbReference type="FunFam" id="1.10.630.10:FF:000042">
    <property type="entry name" value="Cytochrome P450"/>
    <property type="match status" value="1"/>
</dbReference>
<evidence type="ECO:0000256" key="8">
    <source>
        <dbReference type="ARBA" id="ARBA00022848"/>
    </source>
</evidence>